<gene>
    <name evidence="2" type="ORF">BECKFW1821A_GA0114235_103413</name>
    <name evidence="3" type="ORF">BECKFW1821B_GA0114236_10225</name>
</gene>
<evidence type="ECO:0000256" key="1">
    <source>
        <dbReference type="ARBA" id="ARBA00022649"/>
    </source>
</evidence>
<dbReference type="EMBL" id="CAADEW010000034">
    <property type="protein sequence ID" value="VFJ52069.1"/>
    <property type="molecule type" value="Genomic_DNA"/>
</dbReference>
<sequence>MAGYSVFFRKSVEKDFSRIPDRDLRRIIERIGLLTDNPRPSGCEKLSAQERYRIRQGKYRILYSIQDEEHTIWITKVRHRKEVYR</sequence>
<dbReference type="Gene3D" id="3.30.2310.20">
    <property type="entry name" value="RelE-like"/>
    <property type="match status" value="1"/>
</dbReference>
<dbReference type="PANTHER" id="PTHR38813:SF1">
    <property type="entry name" value="TOXIN RELE1-RELATED"/>
    <property type="match status" value="1"/>
</dbReference>
<dbReference type="AlphaFoldDB" id="A0A450SGE9"/>
<protein>
    <submittedName>
        <fullName evidence="2">mRNA interferase RelE/StbE</fullName>
    </submittedName>
</protein>
<keyword evidence="1" id="KW-1277">Toxin-antitoxin system</keyword>
<organism evidence="2">
    <name type="scientific">Candidatus Kentrum sp. FW</name>
    <dbReference type="NCBI Taxonomy" id="2126338"/>
    <lineage>
        <taxon>Bacteria</taxon>
        <taxon>Pseudomonadati</taxon>
        <taxon>Pseudomonadota</taxon>
        <taxon>Gammaproteobacteria</taxon>
        <taxon>Candidatus Kentrum</taxon>
    </lineage>
</organism>
<evidence type="ECO:0000313" key="2">
    <source>
        <dbReference type="EMBL" id="VFJ52069.1"/>
    </source>
</evidence>
<accession>A0A450SGE9</accession>
<dbReference type="InterPro" id="IPR035093">
    <property type="entry name" value="RelE/ParE_toxin_dom_sf"/>
</dbReference>
<evidence type="ECO:0000313" key="3">
    <source>
        <dbReference type="EMBL" id="VFJ55224.1"/>
    </source>
</evidence>
<dbReference type="PANTHER" id="PTHR38813">
    <property type="match status" value="1"/>
</dbReference>
<name>A0A450SGE9_9GAMM</name>
<dbReference type="Pfam" id="PF05016">
    <property type="entry name" value="ParE_toxin"/>
    <property type="match status" value="1"/>
</dbReference>
<reference evidence="2" key="1">
    <citation type="submission" date="2019-02" db="EMBL/GenBank/DDBJ databases">
        <authorList>
            <person name="Gruber-Vodicka R. H."/>
            <person name="Seah K. B. B."/>
        </authorList>
    </citation>
    <scope>NUCLEOTIDE SEQUENCE</scope>
    <source>
        <strain evidence="3">BECK_BZ106</strain>
        <strain evidence="2">BECK_BZ15</strain>
    </source>
</reference>
<dbReference type="InterPro" id="IPR007712">
    <property type="entry name" value="RelE/ParE_toxin"/>
</dbReference>
<dbReference type="InterPro" id="IPR052747">
    <property type="entry name" value="TA_system_RelE_toxin"/>
</dbReference>
<proteinExistence type="predicted"/>
<dbReference type="EMBL" id="CAADFD010000022">
    <property type="protein sequence ID" value="VFJ55224.1"/>
    <property type="molecule type" value="Genomic_DNA"/>
</dbReference>
<dbReference type="SUPFAM" id="SSF143011">
    <property type="entry name" value="RelE-like"/>
    <property type="match status" value="1"/>
</dbReference>